<evidence type="ECO:0000256" key="6">
    <source>
        <dbReference type="ARBA" id="ARBA00023136"/>
    </source>
</evidence>
<proteinExistence type="inferred from homology"/>
<feature type="transmembrane region" description="Helical" evidence="7">
    <location>
        <begin position="131"/>
        <end position="155"/>
    </location>
</feature>
<keyword evidence="10" id="KW-1185">Reference proteome</keyword>
<dbReference type="AlphaFoldDB" id="A0A2V5KUJ2"/>
<feature type="domain" description="ABC transmembrane type-1" evidence="8">
    <location>
        <begin position="96"/>
        <end position="287"/>
    </location>
</feature>
<comment type="caution">
    <text evidence="9">The sequence shown here is derived from an EMBL/GenBank/DDBJ whole genome shotgun (WGS) entry which is preliminary data.</text>
</comment>
<dbReference type="InterPro" id="IPR035906">
    <property type="entry name" value="MetI-like_sf"/>
</dbReference>
<comment type="subcellular location">
    <subcellularLocation>
        <location evidence="1 7">Cell membrane</location>
        <topology evidence="1 7">Multi-pass membrane protein</topology>
    </subcellularLocation>
</comment>
<accession>A0A2V5KUJ2</accession>
<feature type="transmembrane region" description="Helical" evidence="7">
    <location>
        <begin position="100"/>
        <end position="122"/>
    </location>
</feature>
<gene>
    <name evidence="9" type="ORF">DLM86_07655</name>
</gene>
<feature type="transmembrane region" description="Helical" evidence="7">
    <location>
        <begin position="207"/>
        <end position="230"/>
    </location>
</feature>
<keyword evidence="5 7" id="KW-1133">Transmembrane helix</keyword>
<comment type="similarity">
    <text evidence="7">Belongs to the binding-protein-dependent transport system permease family.</text>
</comment>
<dbReference type="GO" id="GO:0005886">
    <property type="term" value="C:plasma membrane"/>
    <property type="evidence" value="ECO:0007669"/>
    <property type="project" value="UniProtKB-SubCell"/>
</dbReference>
<protein>
    <submittedName>
        <fullName evidence="9">ABC transporter permease</fullName>
    </submittedName>
</protein>
<organism evidence="9 10">
    <name type="scientific">Paenibacillus flagellatus</name>
    <dbReference type="NCBI Taxonomy" id="2211139"/>
    <lineage>
        <taxon>Bacteria</taxon>
        <taxon>Bacillati</taxon>
        <taxon>Bacillota</taxon>
        <taxon>Bacilli</taxon>
        <taxon>Bacillales</taxon>
        <taxon>Paenibacillaceae</taxon>
        <taxon>Paenibacillus</taxon>
    </lineage>
</organism>
<evidence type="ECO:0000256" key="2">
    <source>
        <dbReference type="ARBA" id="ARBA00022448"/>
    </source>
</evidence>
<dbReference type="EMBL" id="QJVJ01000003">
    <property type="protein sequence ID" value="PYI55597.1"/>
    <property type="molecule type" value="Genomic_DNA"/>
</dbReference>
<evidence type="ECO:0000313" key="10">
    <source>
        <dbReference type="Proteomes" id="UP000247476"/>
    </source>
</evidence>
<dbReference type="OrthoDB" id="9771544at2"/>
<keyword evidence="4 7" id="KW-0812">Transmembrane</keyword>
<evidence type="ECO:0000256" key="1">
    <source>
        <dbReference type="ARBA" id="ARBA00004651"/>
    </source>
</evidence>
<evidence type="ECO:0000256" key="5">
    <source>
        <dbReference type="ARBA" id="ARBA00022989"/>
    </source>
</evidence>
<keyword evidence="2 7" id="KW-0813">Transport</keyword>
<dbReference type="GO" id="GO:0055085">
    <property type="term" value="P:transmembrane transport"/>
    <property type="evidence" value="ECO:0007669"/>
    <property type="project" value="InterPro"/>
</dbReference>
<sequence length="302" mass="33544">MAVSKIATGPAAAGHAEKTERIRSGGSRWKTIAYHLLVGGLALVMLYPILWLVSSSLKPNGEIFASAYSLLPSRIAWENYATGWAGFAGNTFATFFRNSLFIVTVSTIGAVASSALVAYAFARIPFWGKSLWFGCLMMTMMLPHDVTIIPQYVMFAKLGWLSSFKPVIVPQFFAVPFFVFLIMQFIRTIPGELDEAAKIDGCSKYGIFFRIIVPLITPALITATIFSFYWRWDDFINPLLYLNKPELYPVSLALKLFLDGESLNNWGGMFAMATLSLVPIVVVFLFFQRYIVEGISTSGLKG</sequence>
<dbReference type="PANTHER" id="PTHR43744">
    <property type="entry name" value="ABC TRANSPORTER PERMEASE PROTEIN MG189-RELATED-RELATED"/>
    <property type="match status" value="1"/>
</dbReference>
<keyword evidence="6 7" id="KW-0472">Membrane</keyword>
<dbReference type="PANTHER" id="PTHR43744:SF6">
    <property type="entry name" value="ABC TRANSPORTER PERMEASE PROTEIN YESQ-RELATED"/>
    <property type="match status" value="1"/>
</dbReference>
<evidence type="ECO:0000256" key="3">
    <source>
        <dbReference type="ARBA" id="ARBA00022475"/>
    </source>
</evidence>
<dbReference type="Pfam" id="PF00528">
    <property type="entry name" value="BPD_transp_1"/>
    <property type="match status" value="1"/>
</dbReference>
<evidence type="ECO:0000259" key="8">
    <source>
        <dbReference type="PROSITE" id="PS50928"/>
    </source>
</evidence>
<evidence type="ECO:0000313" key="9">
    <source>
        <dbReference type="EMBL" id="PYI55597.1"/>
    </source>
</evidence>
<feature type="transmembrane region" description="Helical" evidence="7">
    <location>
        <begin position="266"/>
        <end position="287"/>
    </location>
</feature>
<dbReference type="PROSITE" id="PS50928">
    <property type="entry name" value="ABC_TM1"/>
    <property type="match status" value="1"/>
</dbReference>
<reference evidence="9 10" key="1">
    <citation type="submission" date="2018-05" db="EMBL/GenBank/DDBJ databases">
        <title>Paenibacillus flagellatus sp. nov., isolated from selenium mineral soil.</title>
        <authorList>
            <person name="Dai X."/>
        </authorList>
    </citation>
    <scope>NUCLEOTIDE SEQUENCE [LARGE SCALE GENOMIC DNA]</scope>
    <source>
        <strain evidence="9 10">DXL2</strain>
    </source>
</reference>
<evidence type="ECO:0000256" key="7">
    <source>
        <dbReference type="RuleBase" id="RU363032"/>
    </source>
</evidence>
<name>A0A2V5KUJ2_9BACL</name>
<dbReference type="Gene3D" id="1.10.3720.10">
    <property type="entry name" value="MetI-like"/>
    <property type="match status" value="1"/>
</dbReference>
<evidence type="ECO:0000256" key="4">
    <source>
        <dbReference type="ARBA" id="ARBA00022692"/>
    </source>
</evidence>
<keyword evidence="3" id="KW-1003">Cell membrane</keyword>
<dbReference type="RefSeq" id="WP_110839398.1">
    <property type="nucleotide sequence ID" value="NZ_QJVJ01000003.1"/>
</dbReference>
<dbReference type="CDD" id="cd06261">
    <property type="entry name" value="TM_PBP2"/>
    <property type="match status" value="1"/>
</dbReference>
<dbReference type="Proteomes" id="UP000247476">
    <property type="component" value="Unassembled WGS sequence"/>
</dbReference>
<dbReference type="InterPro" id="IPR000515">
    <property type="entry name" value="MetI-like"/>
</dbReference>
<feature type="transmembrane region" description="Helical" evidence="7">
    <location>
        <begin position="32"/>
        <end position="53"/>
    </location>
</feature>
<feature type="transmembrane region" description="Helical" evidence="7">
    <location>
        <begin position="167"/>
        <end position="186"/>
    </location>
</feature>
<dbReference type="SUPFAM" id="SSF161098">
    <property type="entry name" value="MetI-like"/>
    <property type="match status" value="1"/>
</dbReference>